<gene>
    <name evidence="2" type="ORF">BE15_01200</name>
</gene>
<dbReference type="Proteomes" id="UP000075260">
    <property type="component" value="Unassembled WGS sequence"/>
</dbReference>
<sequence length="367" mass="36545">MRTNVALSVRGLATLAVVASAAGPSCAELGHLEGVGAAVCPELRGPGDVLGAHFSADARANAKVRTFVQAAKDMADVSAAIEAQVADACRRMGADLGIHPAQMAPRDEAGGQASGACGPVAAAVDAILRQGAGVQVAVTPPMCQANAQAGARCSGACDVQLDPGQIVAQCEPARLSGYCQGRCAGRCEGRCAGQCRGQCSAYDAQGRCVGYCDGECDGGCDATCHARCEGTWQAPQCAGMVRPPSADAECEASCRAHADVYAACTPALVQVRPSQGAEMAARLAATLQANLPALLHAEVALGRRLLGDAQTVVQVGAALPRIVGDAGAHALACVAGAAEASTSASVRIQVSVRASASVTGRVGATGG</sequence>
<organism evidence="2 3">
    <name type="scientific">Sorangium cellulosum</name>
    <name type="common">Polyangium cellulosum</name>
    <dbReference type="NCBI Taxonomy" id="56"/>
    <lineage>
        <taxon>Bacteria</taxon>
        <taxon>Pseudomonadati</taxon>
        <taxon>Myxococcota</taxon>
        <taxon>Polyangia</taxon>
        <taxon>Polyangiales</taxon>
        <taxon>Polyangiaceae</taxon>
        <taxon>Sorangium</taxon>
    </lineage>
</organism>
<feature type="chain" id="PRO_5007566896" description="Secreted protein" evidence="1">
    <location>
        <begin position="22"/>
        <end position="367"/>
    </location>
</feature>
<dbReference type="EMBL" id="JEMA01000519">
    <property type="protein sequence ID" value="KYF68898.1"/>
    <property type="molecule type" value="Genomic_DNA"/>
</dbReference>
<protein>
    <recommendedName>
        <fullName evidence="4">Secreted protein</fullName>
    </recommendedName>
</protein>
<reference evidence="2 3" key="1">
    <citation type="submission" date="2014-02" db="EMBL/GenBank/DDBJ databases">
        <title>The small core and large imbalanced accessory genome model reveals a collaborative survival strategy of Sorangium cellulosum strains in nature.</title>
        <authorList>
            <person name="Han K."/>
            <person name="Peng R."/>
            <person name="Blom J."/>
            <person name="Li Y.-Z."/>
        </authorList>
    </citation>
    <scope>NUCLEOTIDE SEQUENCE [LARGE SCALE GENOMIC DNA]</scope>
    <source>
        <strain evidence="2 3">So0008-312</strain>
    </source>
</reference>
<dbReference type="RefSeq" id="WP_061608816.1">
    <property type="nucleotide sequence ID" value="NZ_JEMA01000519.1"/>
</dbReference>
<evidence type="ECO:0000256" key="1">
    <source>
        <dbReference type="SAM" id="SignalP"/>
    </source>
</evidence>
<accession>A0A150QMN7</accession>
<evidence type="ECO:0008006" key="4">
    <source>
        <dbReference type="Google" id="ProtNLM"/>
    </source>
</evidence>
<comment type="caution">
    <text evidence="2">The sequence shown here is derived from an EMBL/GenBank/DDBJ whole genome shotgun (WGS) entry which is preliminary data.</text>
</comment>
<keyword evidence="1" id="KW-0732">Signal</keyword>
<feature type="signal peptide" evidence="1">
    <location>
        <begin position="1"/>
        <end position="21"/>
    </location>
</feature>
<proteinExistence type="predicted"/>
<evidence type="ECO:0000313" key="2">
    <source>
        <dbReference type="EMBL" id="KYF68898.1"/>
    </source>
</evidence>
<name>A0A150QMN7_SORCE</name>
<evidence type="ECO:0000313" key="3">
    <source>
        <dbReference type="Proteomes" id="UP000075260"/>
    </source>
</evidence>
<dbReference type="AlphaFoldDB" id="A0A150QMN7"/>
<dbReference type="OrthoDB" id="5495194at2"/>